<feature type="region of interest" description="Disordered" evidence="12">
    <location>
        <begin position="69"/>
        <end position="93"/>
    </location>
</feature>
<protein>
    <recommendedName>
        <fullName evidence="6">3-hydroxyisobutyryl-CoA hydrolase, mitochondrial</fullName>
        <ecNumber evidence="5">3.1.2.4</ecNumber>
    </recommendedName>
    <alternativeName>
        <fullName evidence="11">3-hydroxyisobutyryl-coenzyme A hydrolase</fullName>
    </alternativeName>
</protein>
<comment type="function">
    <text evidence="10">Hydrolyzes 3-hydroxyisobutyryl-CoA (HIBYL-CoA), a saline catabolite. Has high activity toward isobutyryl-CoA. Could be an isobutyryl-CoA dehydrogenase that functions in valine catabolism. Also hydrolyzes 3-hydroxypropanoyl-CoA.</text>
</comment>
<dbReference type="FunFam" id="3.90.226.10:FF:000026">
    <property type="entry name" value="3-hydroxyisobutyryl-CoA hydrolase, mitochondrial"/>
    <property type="match status" value="1"/>
</dbReference>
<dbReference type="CDD" id="cd06558">
    <property type="entry name" value="crotonase-like"/>
    <property type="match status" value="1"/>
</dbReference>
<evidence type="ECO:0000313" key="15">
    <source>
        <dbReference type="RefSeq" id="XP_033174992.1"/>
    </source>
</evidence>
<evidence type="ECO:0000256" key="9">
    <source>
        <dbReference type="ARBA" id="ARBA00023128"/>
    </source>
</evidence>
<dbReference type="Proteomes" id="UP000515180">
    <property type="component" value="Unplaced"/>
</dbReference>
<evidence type="ECO:0000256" key="10">
    <source>
        <dbReference type="ARBA" id="ARBA00024871"/>
    </source>
</evidence>
<comment type="catalytic activity">
    <reaction evidence="1">
        <text>3-hydroxy-2-methylpropanoyl-CoA + H2O = 3-hydroxy-2-methylpropanoate + CoA + H(+)</text>
        <dbReference type="Rhea" id="RHEA:20888"/>
        <dbReference type="ChEBI" id="CHEBI:11805"/>
        <dbReference type="ChEBI" id="CHEBI:15377"/>
        <dbReference type="ChEBI" id="CHEBI:15378"/>
        <dbReference type="ChEBI" id="CHEBI:57287"/>
        <dbReference type="ChEBI" id="CHEBI:57340"/>
        <dbReference type="EC" id="3.1.2.4"/>
    </reaction>
</comment>
<feature type="domain" description="Enoyl-CoA hydratase/isomerase" evidence="13">
    <location>
        <begin position="123"/>
        <end position="418"/>
    </location>
</feature>
<gene>
    <name evidence="15" type="primary">LOC105680333</name>
</gene>
<dbReference type="EC" id="3.1.2.4" evidence="5"/>
<accession>A0A6P8L9X0</accession>
<dbReference type="GO" id="GO:0003860">
    <property type="term" value="F:3-hydroxyisobutyryl-CoA hydrolase activity"/>
    <property type="evidence" value="ECO:0007669"/>
    <property type="project" value="UniProtKB-EC"/>
</dbReference>
<evidence type="ECO:0000256" key="11">
    <source>
        <dbReference type="ARBA" id="ARBA00031181"/>
    </source>
</evidence>
<dbReference type="InterPro" id="IPR032259">
    <property type="entry name" value="HIBYL-CoA-H"/>
</dbReference>
<evidence type="ECO:0000256" key="6">
    <source>
        <dbReference type="ARBA" id="ARBA00016714"/>
    </source>
</evidence>
<name>A0A6P8L9X0_BOMIM</name>
<dbReference type="GeneID" id="105680333"/>
<sequence length="472" mass="53281">MIKSGTLKLNCVAGNSINKLRYLSAQGSGTGKDMGLKFDNHNPKPIILPPETMPSTPYPTPVVEIPGPIVEPTLPQSIPQPQPQPDSKPPTEIPMPNKTTIAAKKVQQNIEDDVLFEDVGNKGVIILNRPKALNALNLSMVEKIYPVLKKWESSKRLVIIEGAGEKAFCAGGDVKSIVNTLRETENKILGETFFRKEYTLNYLIGRYKIPYVATIDGITMGGGVGLSVHGKYRIATEKTLFAMPETAIGLFPDVGGTFFLPRLKGKLGLYLGLTGDRLKGIDVVLAGIATHFIPSEKLPYLKQDLLTTEQSDVKEVLNKYQCIKFNQEFSLAPYMNKIDTYFAASSVEEIIQRLKEDNSEWAKNTLQMLLKASPTSLKVTMRAIQRGSTLNLSDCLKMEYRLACTALSRTSDFCEGAYKCMFIYKCILFPSKQLYFVQIYKAYLYYYYYYYHHHHHHYHPHCYYRCKSSFNR</sequence>
<evidence type="ECO:0000256" key="1">
    <source>
        <dbReference type="ARBA" id="ARBA00001709"/>
    </source>
</evidence>
<dbReference type="UniPathway" id="UPA00362"/>
<comment type="similarity">
    <text evidence="4">Belongs to the enoyl-CoA hydratase/isomerase family.</text>
</comment>
<keyword evidence="9" id="KW-0496">Mitochondrion</keyword>
<dbReference type="OrthoDB" id="1737613at2759"/>
<feature type="compositionally biased region" description="Pro residues" evidence="12">
    <location>
        <begin position="78"/>
        <end position="93"/>
    </location>
</feature>
<dbReference type="Gene3D" id="3.90.226.10">
    <property type="entry name" value="2-enoyl-CoA Hydratase, Chain A, domain 1"/>
    <property type="match status" value="1"/>
</dbReference>
<dbReference type="RefSeq" id="XP_033174992.1">
    <property type="nucleotide sequence ID" value="XM_033319101.1"/>
</dbReference>
<evidence type="ECO:0000259" key="13">
    <source>
        <dbReference type="Pfam" id="PF16113"/>
    </source>
</evidence>
<evidence type="ECO:0000256" key="8">
    <source>
        <dbReference type="ARBA" id="ARBA00022801"/>
    </source>
</evidence>
<keyword evidence="7" id="KW-0101">Branched-chain amino acid catabolism</keyword>
<evidence type="ECO:0000256" key="12">
    <source>
        <dbReference type="SAM" id="MobiDB-lite"/>
    </source>
</evidence>
<proteinExistence type="inferred from homology"/>
<comment type="subcellular location">
    <subcellularLocation>
        <location evidence="2">Mitochondrion</location>
    </subcellularLocation>
</comment>
<organism evidence="14 15">
    <name type="scientific">Bombus impatiens</name>
    <name type="common">Bumblebee</name>
    <dbReference type="NCBI Taxonomy" id="132113"/>
    <lineage>
        <taxon>Eukaryota</taxon>
        <taxon>Metazoa</taxon>
        <taxon>Ecdysozoa</taxon>
        <taxon>Arthropoda</taxon>
        <taxon>Hexapoda</taxon>
        <taxon>Insecta</taxon>
        <taxon>Pterygota</taxon>
        <taxon>Neoptera</taxon>
        <taxon>Endopterygota</taxon>
        <taxon>Hymenoptera</taxon>
        <taxon>Apocrita</taxon>
        <taxon>Aculeata</taxon>
        <taxon>Apoidea</taxon>
        <taxon>Anthophila</taxon>
        <taxon>Apidae</taxon>
        <taxon>Bombus</taxon>
        <taxon>Pyrobombus</taxon>
    </lineage>
</organism>
<evidence type="ECO:0000256" key="5">
    <source>
        <dbReference type="ARBA" id="ARBA00011915"/>
    </source>
</evidence>
<dbReference type="AlphaFoldDB" id="A0A6P8L9X0"/>
<dbReference type="Pfam" id="PF16113">
    <property type="entry name" value="ECH_2"/>
    <property type="match status" value="1"/>
</dbReference>
<dbReference type="CTD" id="26275"/>
<keyword evidence="8 15" id="KW-0378">Hydrolase</keyword>
<evidence type="ECO:0000256" key="2">
    <source>
        <dbReference type="ARBA" id="ARBA00004173"/>
    </source>
</evidence>
<dbReference type="InterPro" id="IPR045004">
    <property type="entry name" value="ECH_dom"/>
</dbReference>
<dbReference type="PANTHER" id="PTHR43176:SF3">
    <property type="entry name" value="3-HYDROXYISOBUTYRYL-COA HYDROLASE, MITOCHONDRIAL"/>
    <property type="match status" value="1"/>
</dbReference>
<reference evidence="15" key="1">
    <citation type="submission" date="2025-08" db="UniProtKB">
        <authorList>
            <consortium name="RefSeq"/>
        </authorList>
    </citation>
    <scope>IDENTIFICATION</scope>
</reference>
<evidence type="ECO:0000313" key="14">
    <source>
        <dbReference type="Proteomes" id="UP000515180"/>
    </source>
</evidence>
<dbReference type="PANTHER" id="PTHR43176">
    <property type="entry name" value="3-HYDROXYISOBUTYRYL-COA HYDROLASE-RELATED"/>
    <property type="match status" value="1"/>
</dbReference>
<dbReference type="SUPFAM" id="SSF52096">
    <property type="entry name" value="ClpP/crotonase"/>
    <property type="match status" value="1"/>
</dbReference>
<dbReference type="GO" id="GO:0006574">
    <property type="term" value="P:L-valine catabolic process"/>
    <property type="evidence" value="ECO:0007669"/>
    <property type="project" value="UniProtKB-UniPathway"/>
</dbReference>
<evidence type="ECO:0000256" key="3">
    <source>
        <dbReference type="ARBA" id="ARBA00005109"/>
    </source>
</evidence>
<dbReference type="InterPro" id="IPR029045">
    <property type="entry name" value="ClpP/crotonase-like_dom_sf"/>
</dbReference>
<comment type="pathway">
    <text evidence="3">Amino-acid degradation; L-valine degradation.</text>
</comment>
<dbReference type="NCBIfam" id="NF004127">
    <property type="entry name" value="PRK05617.1"/>
    <property type="match status" value="1"/>
</dbReference>
<dbReference type="GO" id="GO:0005739">
    <property type="term" value="C:mitochondrion"/>
    <property type="evidence" value="ECO:0007669"/>
    <property type="project" value="UniProtKB-SubCell"/>
</dbReference>
<evidence type="ECO:0000256" key="4">
    <source>
        <dbReference type="ARBA" id="ARBA00005254"/>
    </source>
</evidence>
<evidence type="ECO:0000256" key="7">
    <source>
        <dbReference type="ARBA" id="ARBA00022456"/>
    </source>
</evidence>
<keyword evidence="14" id="KW-1185">Reference proteome</keyword>